<accession>A0A7D5NC06</accession>
<protein>
    <submittedName>
        <fullName evidence="1">DUF1841 family protein</fullName>
    </submittedName>
</protein>
<name>A0A7D5NC06_9PROT</name>
<dbReference type="Pfam" id="PF08897">
    <property type="entry name" value="DUF1841"/>
    <property type="match status" value="1"/>
</dbReference>
<evidence type="ECO:0000313" key="2">
    <source>
        <dbReference type="Proteomes" id="UP000509684"/>
    </source>
</evidence>
<dbReference type="Proteomes" id="UP000509684">
    <property type="component" value="Chromosome"/>
</dbReference>
<dbReference type="InterPro" id="IPR014993">
    <property type="entry name" value="DUF1841"/>
</dbReference>
<sequence>MFNPSREQVRQFFCEAWRKYRERAILEGAEVTAADLIRHHPEYHALLENPALALEQEFTPESGQMNPFLHLSLHLAVAEQISIDQPPGIRAAYQALRTRLDVHAAEHAILECLGEALWRAQRQGGAIDAAAYLESLRRVANGHDFSRHSQS</sequence>
<dbReference type="AlphaFoldDB" id="A0A7D5NC06"/>
<proteinExistence type="predicted"/>
<reference evidence="1 2" key="1">
    <citation type="journal article" date="2019" name="Microbiome">
        <title>Annotated bacterial chromosomes from frame-shift-corrected long-read metagenomic data.</title>
        <authorList>
            <person name="Arumugam K."/>
            <person name="Bagci C."/>
            <person name="Bessarab I."/>
            <person name="Beier S."/>
            <person name="Buchfink B."/>
            <person name="Gorska A."/>
            <person name="Qiu G."/>
            <person name="Huson D.H."/>
            <person name="Williams R.B.H."/>
        </authorList>
    </citation>
    <scope>NUCLEOTIDE SEQUENCE [LARGE SCALE GENOMIC DNA]</scope>
    <source>
        <strain evidence="1">SSA1</strain>
    </source>
</reference>
<organism evidence="1 2">
    <name type="scientific">Candidatus Accumulibacter cognatus</name>
    <dbReference type="NCBI Taxonomy" id="2954383"/>
    <lineage>
        <taxon>Bacteria</taxon>
        <taxon>Pseudomonadati</taxon>
        <taxon>Pseudomonadota</taxon>
        <taxon>Betaproteobacteria</taxon>
        <taxon>Candidatus Accumulibacter</taxon>
    </lineage>
</organism>
<gene>
    <name evidence="1" type="ORF">HWD57_13825</name>
</gene>
<dbReference type="EMBL" id="CP058708">
    <property type="protein sequence ID" value="QLH50747.1"/>
    <property type="molecule type" value="Genomic_DNA"/>
</dbReference>
<dbReference type="KEGG" id="acog:HWD57_13825"/>
<evidence type="ECO:0000313" key="1">
    <source>
        <dbReference type="EMBL" id="QLH50747.1"/>
    </source>
</evidence>